<evidence type="ECO:0000313" key="3">
    <source>
        <dbReference type="Proteomes" id="UP000199226"/>
    </source>
</evidence>
<dbReference type="Proteomes" id="UP000199226">
    <property type="component" value="Unassembled WGS sequence"/>
</dbReference>
<accession>A0A1G9ZD73</accession>
<dbReference type="SUPFAM" id="SSF54427">
    <property type="entry name" value="NTF2-like"/>
    <property type="match status" value="1"/>
</dbReference>
<dbReference type="Pfam" id="PF12893">
    <property type="entry name" value="Lumazine_bd_2"/>
    <property type="match status" value="1"/>
</dbReference>
<evidence type="ECO:0000313" key="2">
    <source>
        <dbReference type="EMBL" id="SDN19077.1"/>
    </source>
</evidence>
<name>A0A1G9ZD73_9SPHI</name>
<evidence type="ECO:0000256" key="1">
    <source>
        <dbReference type="SAM" id="SignalP"/>
    </source>
</evidence>
<feature type="signal peptide" evidence="1">
    <location>
        <begin position="1"/>
        <end position="21"/>
    </location>
</feature>
<dbReference type="EMBL" id="FNHH01000072">
    <property type="protein sequence ID" value="SDN19077.1"/>
    <property type="molecule type" value="Genomic_DNA"/>
</dbReference>
<proteinExistence type="predicted"/>
<organism evidence="2 3">
    <name type="scientific">Daejeonella rubra</name>
    <dbReference type="NCBI Taxonomy" id="990371"/>
    <lineage>
        <taxon>Bacteria</taxon>
        <taxon>Pseudomonadati</taxon>
        <taxon>Bacteroidota</taxon>
        <taxon>Sphingobacteriia</taxon>
        <taxon>Sphingobacteriales</taxon>
        <taxon>Sphingobacteriaceae</taxon>
        <taxon>Daejeonella</taxon>
    </lineage>
</organism>
<feature type="chain" id="PRO_5011753324" evidence="1">
    <location>
        <begin position="22"/>
        <end position="141"/>
    </location>
</feature>
<keyword evidence="3" id="KW-1185">Reference proteome</keyword>
<keyword evidence="1" id="KW-0732">Signal</keyword>
<dbReference type="InterPro" id="IPR039437">
    <property type="entry name" value="FrzH/put_lumazine-bd"/>
</dbReference>
<dbReference type="Gene3D" id="3.10.450.50">
    <property type="match status" value="1"/>
</dbReference>
<dbReference type="InterPro" id="IPR032710">
    <property type="entry name" value="NTF2-like_dom_sf"/>
</dbReference>
<dbReference type="AlphaFoldDB" id="A0A1G9ZD73"/>
<protein>
    <submittedName>
        <fullName evidence="2">Putative lumazine-binding</fullName>
    </submittedName>
</protein>
<sequence length="141" mass="15596">MKTLKTITAALLTVVSFSAFSADGSKLEKLNMSYAAQTYVDAMTHGKIEALPEVLDKEIKYTTTNGDRILNFNKAEMLKSLEGIQNVEQNCTTEYSVVETTPTISVVKVTMKYEGFSKITYLNLANTSKGWKITSISTSFI</sequence>
<dbReference type="RefSeq" id="WP_090707339.1">
    <property type="nucleotide sequence ID" value="NZ_FNHH01000072.1"/>
</dbReference>
<dbReference type="OrthoDB" id="764454at2"/>
<reference evidence="3" key="1">
    <citation type="submission" date="2016-10" db="EMBL/GenBank/DDBJ databases">
        <authorList>
            <person name="Varghese N."/>
            <person name="Submissions S."/>
        </authorList>
    </citation>
    <scope>NUCLEOTIDE SEQUENCE [LARGE SCALE GENOMIC DNA]</scope>
    <source>
        <strain evidence="3">DSM 24536</strain>
    </source>
</reference>
<gene>
    <name evidence="2" type="ORF">SAMN05421813_1722</name>
</gene>